<name>A0A846QP39_9BACT</name>
<keyword evidence="5" id="KW-0067">ATP-binding</keyword>
<evidence type="ECO:0000256" key="4">
    <source>
        <dbReference type="ARBA" id="ARBA00022741"/>
    </source>
</evidence>
<dbReference type="InterPro" id="IPR011914">
    <property type="entry name" value="RfaE_dom_II"/>
</dbReference>
<keyword evidence="10" id="KW-1185">Reference proteome</keyword>
<comment type="caution">
    <text evidence="9">The sequence shown here is derived from an EMBL/GenBank/DDBJ whole genome shotgun (WGS) entry which is preliminary data.</text>
</comment>
<dbReference type="InterPro" id="IPR014729">
    <property type="entry name" value="Rossmann-like_a/b/a_fold"/>
</dbReference>
<accession>A0A846QP39</accession>
<dbReference type="SUPFAM" id="SSF52374">
    <property type="entry name" value="Nucleotidylyl transferase"/>
    <property type="match status" value="1"/>
</dbReference>
<keyword evidence="4" id="KW-0547">Nucleotide-binding</keyword>
<gene>
    <name evidence="9" type="ORF">GGQ74_002453</name>
</gene>
<dbReference type="PANTHER" id="PTHR43793">
    <property type="entry name" value="FAD SYNTHASE"/>
    <property type="match status" value="1"/>
</dbReference>
<dbReference type="EC" id="2.7.7.70" evidence="1"/>
<dbReference type="GO" id="GO:0016779">
    <property type="term" value="F:nucleotidyltransferase activity"/>
    <property type="evidence" value="ECO:0007669"/>
    <property type="project" value="UniProtKB-KW"/>
</dbReference>
<evidence type="ECO:0000256" key="3">
    <source>
        <dbReference type="ARBA" id="ARBA00022695"/>
    </source>
</evidence>
<feature type="domain" description="Cytidyltransferase-like" evidence="8">
    <location>
        <begin position="33"/>
        <end position="126"/>
    </location>
</feature>
<keyword evidence="3" id="KW-0548">Nucleotidyltransferase</keyword>
<protein>
    <recommendedName>
        <fullName evidence="1">D-glycero-beta-D-manno-heptose 1-phosphate adenylyltransferase</fullName>
        <ecNumber evidence="1">2.7.7.70</ecNumber>
    </recommendedName>
</protein>
<organism evidence="9 10">
    <name type="scientific">Desulfobaculum xiamenense</name>
    <dbReference type="NCBI Taxonomy" id="995050"/>
    <lineage>
        <taxon>Bacteria</taxon>
        <taxon>Pseudomonadati</taxon>
        <taxon>Thermodesulfobacteriota</taxon>
        <taxon>Desulfovibrionia</taxon>
        <taxon>Desulfovibrionales</taxon>
        <taxon>Desulfovibrionaceae</taxon>
        <taxon>Desulfobaculum</taxon>
    </lineage>
</organism>
<dbReference type="GO" id="GO:0016773">
    <property type="term" value="F:phosphotransferase activity, alcohol group as acceptor"/>
    <property type="evidence" value="ECO:0007669"/>
    <property type="project" value="InterPro"/>
</dbReference>
<evidence type="ECO:0000256" key="6">
    <source>
        <dbReference type="ARBA" id="ARBA00023277"/>
    </source>
</evidence>
<evidence type="ECO:0000256" key="2">
    <source>
        <dbReference type="ARBA" id="ARBA00022679"/>
    </source>
</evidence>
<proteinExistence type="predicted"/>
<keyword evidence="2 9" id="KW-0808">Transferase</keyword>
<evidence type="ECO:0000313" key="10">
    <source>
        <dbReference type="Proteomes" id="UP000580856"/>
    </source>
</evidence>
<evidence type="ECO:0000313" key="9">
    <source>
        <dbReference type="EMBL" id="NJB68780.1"/>
    </source>
</evidence>
<dbReference type="NCBIfam" id="TIGR02199">
    <property type="entry name" value="rfaE_dom_II"/>
    <property type="match status" value="1"/>
</dbReference>
<evidence type="ECO:0000256" key="1">
    <source>
        <dbReference type="ARBA" id="ARBA00012519"/>
    </source>
</evidence>
<keyword evidence="6" id="KW-0119">Carbohydrate metabolism</keyword>
<dbReference type="Pfam" id="PF01467">
    <property type="entry name" value="CTP_transf_like"/>
    <property type="match status" value="1"/>
</dbReference>
<dbReference type="GO" id="GO:0005975">
    <property type="term" value="P:carbohydrate metabolic process"/>
    <property type="evidence" value="ECO:0007669"/>
    <property type="project" value="InterPro"/>
</dbReference>
<dbReference type="InterPro" id="IPR004821">
    <property type="entry name" value="Cyt_trans-like"/>
</dbReference>
<dbReference type="PANTHER" id="PTHR43793:SF2">
    <property type="entry name" value="BIFUNCTIONAL PROTEIN HLDE"/>
    <property type="match status" value="1"/>
</dbReference>
<reference evidence="9 10" key="1">
    <citation type="submission" date="2020-03" db="EMBL/GenBank/DDBJ databases">
        <title>Genomic Encyclopedia of Type Strains, Phase IV (KMG-IV): sequencing the most valuable type-strain genomes for metagenomic binning, comparative biology and taxonomic classification.</title>
        <authorList>
            <person name="Goeker M."/>
        </authorList>
    </citation>
    <scope>NUCLEOTIDE SEQUENCE [LARGE SCALE GENOMIC DNA]</scope>
    <source>
        <strain evidence="9 10">DSM 24233</strain>
    </source>
</reference>
<evidence type="ECO:0000256" key="7">
    <source>
        <dbReference type="ARBA" id="ARBA00047428"/>
    </source>
</evidence>
<dbReference type="NCBIfam" id="TIGR00125">
    <property type="entry name" value="cyt_tran_rel"/>
    <property type="match status" value="1"/>
</dbReference>
<evidence type="ECO:0000259" key="8">
    <source>
        <dbReference type="Pfam" id="PF01467"/>
    </source>
</evidence>
<dbReference type="GO" id="GO:0005524">
    <property type="term" value="F:ATP binding"/>
    <property type="evidence" value="ECO:0007669"/>
    <property type="project" value="UniProtKB-KW"/>
</dbReference>
<dbReference type="EMBL" id="JAATJA010000002">
    <property type="protein sequence ID" value="NJB68780.1"/>
    <property type="molecule type" value="Genomic_DNA"/>
</dbReference>
<sequence length="169" mass="18406">MSTILVPARDKMLRREDAGARIAACRGDRRVVFTNGCFDILHAGHADLLARARERGDMLVVGVNSDASVRRLKGDTRPLNPEDERMFVLASLACVDFVTLFDEDTPFELISEIRPNVLIKGGDWPVEAIVGRDIVQADGGEVLSLPLKPGFSTTGLVRKILATCGCEAE</sequence>
<evidence type="ECO:0000256" key="5">
    <source>
        <dbReference type="ARBA" id="ARBA00022840"/>
    </source>
</evidence>
<dbReference type="InterPro" id="IPR050385">
    <property type="entry name" value="Archaeal_FAD_synthase"/>
</dbReference>
<dbReference type="Gene3D" id="3.40.50.620">
    <property type="entry name" value="HUPs"/>
    <property type="match status" value="1"/>
</dbReference>
<dbReference type="AlphaFoldDB" id="A0A846QP39"/>
<dbReference type="Proteomes" id="UP000580856">
    <property type="component" value="Unassembled WGS sequence"/>
</dbReference>
<comment type="catalytic activity">
    <reaction evidence="7">
        <text>D-glycero-beta-D-manno-heptose 1-phosphate + ATP + H(+) = ADP-D-glycero-beta-D-manno-heptose + diphosphate</text>
        <dbReference type="Rhea" id="RHEA:27465"/>
        <dbReference type="ChEBI" id="CHEBI:15378"/>
        <dbReference type="ChEBI" id="CHEBI:30616"/>
        <dbReference type="ChEBI" id="CHEBI:33019"/>
        <dbReference type="ChEBI" id="CHEBI:59967"/>
        <dbReference type="ChEBI" id="CHEBI:61593"/>
        <dbReference type="EC" id="2.7.7.70"/>
    </reaction>
</comment>